<dbReference type="InterPro" id="IPR050446">
    <property type="entry name" value="FAD-oxidoreductase/Apoptosis"/>
</dbReference>
<dbReference type="GO" id="GO:0016651">
    <property type="term" value="F:oxidoreductase activity, acting on NAD(P)H"/>
    <property type="evidence" value="ECO:0007669"/>
    <property type="project" value="TreeGrafter"/>
</dbReference>
<proteinExistence type="predicted"/>
<evidence type="ECO:0000313" key="7">
    <source>
        <dbReference type="Proteomes" id="UP000502706"/>
    </source>
</evidence>
<evidence type="ECO:0000256" key="1">
    <source>
        <dbReference type="ARBA" id="ARBA00001974"/>
    </source>
</evidence>
<name>A0A6G8PXS6_9ACTN</name>
<keyword evidence="7" id="KW-1185">Reference proteome</keyword>
<dbReference type="PRINTS" id="PR00368">
    <property type="entry name" value="FADPNR"/>
</dbReference>
<dbReference type="PANTHER" id="PTHR43557:SF2">
    <property type="entry name" value="RIESKE DOMAIN-CONTAINING PROTEIN-RELATED"/>
    <property type="match status" value="1"/>
</dbReference>
<keyword evidence="2" id="KW-0285">Flavoprotein</keyword>
<sequence>MNETDRIVIVGGGPGGLAAARAYRESGGRGRVTILTAESFPPYRRPPLTKEYLRGEVERAELPMQGAGWYEENGVELRLATSALSLDAGRGVVATETGEIPYDACVLATGSEPLRIPVPGGDLPEVLVMRTLEDSEKLGARVSPGSRAVVVGSGFIGCEAAASLSMLGARVTLVSQEDSPQAARLGPAVARRIRGWLEGFGVDLRLGRNVEGIERSDGGLRVGVEGEETLETETVLFGTGIRPRIGLAEEAGLEIEGGGVVTDSSMRTSVPNVFAVGDVAYAMNESAGTHQKVEHWGDALNHGGVAGAVLAGGEAGWSMAPGFWSTMADKSLKYWSWSNGWDEARFVDHVEAGDAPEGAGESFTVWYGKGGTCIGVLSHNHDEDYDEGRGLVERGAPLPG</sequence>
<evidence type="ECO:0000256" key="2">
    <source>
        <dbReference type="ARBA" id="ARBA00022630"/>
    </source>
</evidence>
<dbReference type="KEGG" id="rmar:GBA65_11160"/>
<feature type="domain" description="FAD/NAD(P)-binding" evidence="5">
    <location>
        <begin position="6"/>
        <end position="303"/>
    </location>
</feature>
<dbReference type="EMBL" id="CP045121">
    <property type="protein sequence ID" value="QIN78990.1"/>
    <property type="molecule type" value="Genomic_DNA"/>
</dbReference>
<dbReference type="SUPFAM" id="SSF55424">
    <property type="entry name" value="FAD/NAD-linked reductases, dimerisation (C-terminal) domain"/>
    <property type="match status" value="1"/>
</dbReference>
<dbReference type="PANTHER" id="PTHR43557">
    <property type="entry name" value="APOPTOSIS-INDUCING FACTOR 1"/>
    <property type="match status" value="1"/>
</dbReference>
<evidence type="ECO:0000256" key="4">
    <source>
        <dbReference type="ARBA" id="ARBA00023002"/>
    </source>
</evidence>
<dbReference type="InterPro" id="IPR023753">
    <property type="entry name" value="FAD/NAD-binding_dom"/>
</dbReference>
<dbReference type="Gene3D" id="3.50.50.60">
    <property type="entry name" value="FAD/NAD(P)-binding domain"/>
    <property type="match status" value="2"/>
</dbReference>
<keyword evidence="3" id="KW-0274">FAD</keyword>
<comment type="cofactor">
    <cofactor evidence="1">
        <name>FAD</name>
        <dbReference type="ChEBI" id="CHEBI:57692"/>
    </cofactor>
</comment>
<dbReference type="RefSeq" id="WP_166396652.1">
    <property type="nucleotide sequence ID" value="NZ_CP045121.1"/>
</dbReference>
<dbReference type="InterPro" id="IPR016156">
    <property type="entry name" value="FAD/NAD-linked_Rdtase_dimer_sf"/>
</dbReference>
<evidence type="ECO:0000313" key="6">
    <source>
        <dbReference type="EMBL" id="QIN78990.1"/>
    </source>
</evidence>
<organism evidence="6 7">
    <name type="scientific">Rubrobacter marinus</name>
    <dbReference type="NCBI Taxonomy" id="2653852"/>
    <lineage>
        <taxon>Bacteria</taxon>
        <taxon>Bacillati</taxon>
        <taxon>Actinomycetota</taxon>
        <taxon>Rubrobacteria</taxon>
        <taxon>Rubrobacterales</taxon>
        <taxon>Rubrobacteraceae</taxon>
        <taxon>Rubrobacter</taxon>
    </lineage>
</organism>
<dbReference type="Pfam" id="PF07992">
    <property type="entry name" value="Pyr_redox_2"/>
    <property type="match status" value="1"/>
</dbReference>
<protein>
    <submittedName>
        <fullName evidence="6">NAD(P)/FAD-dependent oxidoreductase</fullName>
    </submittedName>
</protein>
<accession>A0A6G8PXS6</accession>
<evidence type="ECO:0000259" key="5">
    <source>
        <dbReference type="Pfam" id="PF07992"/>
    </source>
</evidence>
<dbReference type="Gene3D" id="3.30.390.30">
    <property type="match status" value="1"/>
</dbReference>
<dbReference type="GO" id="GO:0005737">
    <property type="term" value="C:cytoplasm"/>
    <property type="evidence" value="ECO:0007669"/>
    <property type="project" value="TreeGrafter"/>
</dbReference>
<dbReference type="AlphaFoldDB" id="A0A6G8PXS6"/>
<dbReference type="Proteomes" id="UP000502706">
    <property type="component" value="Chromosome"/>
</dbReference>
<keyword evidence="4" id="KW-0560">Oxidoreductase</keyword>
<dbReference type="PRINTS" id="PR00411">
    <property type="entry name" value="PNDRDTASEI"/>
</dbReference>
<dbReference type="SUPFAM" id="SSF51905">
    <property type="entry name" value="FAD/NAD(P)-binding domain"/>
    <property type="match status" value="1"/>
</dbReference>
<reference evidence="6 7" key="1">
    <citation type="submission" date="2019-10" db="EMBL/GenBank/DDBJ databases">
        <title>Rubrobacter sp nov SCSIO 52915 isolated from a deep-sea sediment in the South China Sea.</title>
        <authorList>
            <person name="Chen R.W."/>
        </authorList>
    </citation>
    <scope>NUCLEOTIDE SEQUENCE [LARGE SCALE GENOMIC DNA]</scope>
    <source>
        <strain evidence="6 7">SCSIO 52915</strain>
    </source>
</reference>
<evidence type="ECO:0000256" key="3">
    <source>
        <dbReference type="ARBA" id="ARBA00022827"/>
    </source>
</evidence>
<dbReference type="InterPro" id="IPR036188">
    <property type="entry name" value="FAD/NAD-bd_sf"/>
</dbReference>
<gene>
    <name evidence="6" type="ORF">GBA65_11160</name>
</gene>